<gene>
    <name evidence="1" type="ORF">COLO4_04459</name>
</gene>
<evidence type="ECO:0000313" key="2">
    <source>
        <dbReference type="Proteomes" id="UP000187203"/>
    </source>
</evidence>
<comment type="caution">
    <text evidence="1">The sequence shown here is derived from an EMBL/GenBank/DDBJ whole genome shotgun (WGS) entry which is preliminary data.</text>
</comment>
<evidence type="ECO:0000313" key="1">
    <source>
        <dbReference type="EMBL" id="OMP10521.1"/>
    </source>
</evidence>
<organism evidence="1 2">
    <name type="scientific">Corchorus olitorius</name>
    <dbReference type="NCBI Taxonomy" id="93759"/>
    <lineage>
        <taxon>Eukaryota</taxon>
        <taxon>Viridiplantae</taxon>
        <taxon>Streptophyta</taxon>
        <taxon>Embryophyta</taxon>
        <taxon>Tracheophyta</taxon>
        <taxon>Spermatophyta</taxon>
        <taxon>Magnoliopsida</taxon>
        <taxon>eudicotyledons</taxon>
        <taxon>Gunneridae</taxon>
        <taxon>Pentapetalae</taxon>
        <taxon>rosids</taxon>
        <taxon>malvids</taxon>
        <taxon>Malvales</taxon>
        <taxon>Malvaceae</taxon>
        <taxon>Grewioideae</taxon>
        <taxon>Apeibeae</taxon>
        <taxon>Corchorus</taxon>
    </lineage>
</organism>
<accession>A0A1R3KTU7</accession>
<dbReference type="GO" id="GO:0003677">
    <property type="term" value="F:DNA binding"/>
    <property type="evidence" value="ECO:0007669"/>
    <property type="project" value="UniProtKB-KW"/>
</dbReference>
<keyword evidence="2" id="KW-1185">Reference proteome</keyword>
<dbReference type="Proteomes" id="UP000187203">
    <property type="component" value="Unassembled WGS sequence"/>
</dbReference>
<reference evidence="2" key="1">
    <citation type="submission" date="2013-09" db="EMBL/GenBank/DDBJ databases">
        <title>Corchorus olitorius genome sequencing.</title>
        <authorList>
            <person name="Alam M."/>
            <person name="Haque M.S."/>
            <person name="Islam M.S."/>
            <person name="Emdad E.M."/>
            <person name="Islam M.M."/>
            <person name="Ahmed B."/>
            <person name="Halim A."/>
            <person name="Hossen Q.M.M."/>
            <person name="Hossain M.Z."/>
            <person name="Ahmed R."/>
            <person name="Khan M.M."/>
            <person name="Islam R."/>
            <person name="Rashid M.M."/>
            <person name="Khan S.A."/>
            <person name="Rahman M.S."/>
            <person name="Alam M."/>
            <person name="Yahiya A.S."/>
            <person name="Khan M.S."/>
            <person name="Azam M.S."/>
            <person name="Haque T."/>
            <person name="Lashkar M.Z.H."/>
            <person name="Akhand A.I."/>
            <person name="Morshed G."/>
            <person name="Roy S."/>
            <person name="Uddin K.S."/>
            <person name="Rabeya T."/>
            <person name="Hossain A.S."/>
            <person name="Chowdhury A."/>
            <person name="Snigdha A.R."/>
            <person name="Mortoza M.S."/>
            <person name="Matin S.A."/>
            <person name="Hoque S.M.E."/>
            <person name="Islam M.K."/>
            <person name="Roy D.K."/>
            <person name="Haider R."/>
            <person name="Moosa M.M."/>
            <person name="Elias S.M."/>
            <person name="Hasan A.M."/>
            <person name="Jahan S."/>
            <person name="Shafiuddin M."/>
            <person name="Mahmood N."/>
            <person name="Shommy N.S."/>
        </authorList>
    </citation>
    <scope>NUCLEOTIDE SEQUENCE [LARGE SCALE GENOMIC DNA]</scope>
    <source>
        <strain evidence="2">cv. O-4</strain>
    </source>
</reference>
<dbReference type="EMBL" id="AWUE01011652">
    <property type="protein sequence ID" value="OMP10521.1"/>
    <property type="molecule type" value="Genomic_DNA"/>
</dbReference>
<dbReference type="AlphaFoldDB" id="A0A1R3KTU7"/>
<proteinExistence type="predicted"/>
<name>A0A1R3KTU7_9ROSI</name>
<protein>
    <submittedName>
        <fullName evidence="1">Single-stranded DNA-binding protein</fullName>
    </submittedName>
</protein>
<sequence>MSGSTTISSIEYKRANDGIAMNIARYSFHFDEHSTVHVTATLLSRGDEMQIKNSGYRREWKGKAFWAAFDPGSSPARDLCLLRSERVPRLEHADNHKAAIRYIHPLCRDSPSHMLMSGGRLPEAT</sequence>
<keyword evidence="1" id="KW-0238">DNA-binding</keyword>